<dbReference type="AlphaFoldDB" id="A1U7Z6"/>
<keyword evidence="3" id="KW-0614">Plasmid</keyword>
<reference evidence="4" key="1">
    <citation type="journal article" date="2011" name="Appl. Environ. Microbiol.">
        <title>Genomic potential of Marinobacter aquaeolei, a biogeochemical 'opportunitroph'.</title>
        <authorList>
            <person name="Singer E."/>
            <person name="Webb E.A."/>
            <person name="Nelson W.C."/>
            <person name="Heidelberg J.F."/>
            <person name="Ivanova N."/>
            <person name="Pati A."/>
            <person name="Edwards K.J."/>
        </authorList>
    </citation>
    <scope>NUCLEOTIDE SEQUENCE [LARGE SCALE GENOMIC DNA]</scope>
    <source>
        <strain evidence="4">ATCC 700491 / DSM 11845 / VT8</strain>
    </source>
</reference>
<feature type="region of interest" description="Disordered" evidence="1">
    <location>
        <begin position="73"/>
        <end position="96"/>
    </location>
</feature>
<gene>
    <name evidence="3" type="ordered locus">Maqu_4264</name>
</gene>
<dbReference type="KEGG" id="maq:Maqu_4264"/>
<accession>A1U7Z6</accession>
<evidence type="ECO:0000256" key="1">
    <source>
        <dbReference type="SAM" id="MobiDB-lite"/>
    </source>
</evidence>
<organism evidence="3 4">
    <name type="scientific">Marinobacter nauticus (strain ATCC 700491 / DSM 11845 / VT8)</name>
    <name type="common">Marinobacter aquaeolei</name>
    <dbReference type="NCBI Taxonomy" id="351348"/>
    <lineage>
        <taxon>Bacteria</taxon>
        <taxon>Pseudomonadati</taxon>
        <taxon>Pseudomonadota</taxon>
        <taxon>Gammaproteobacteria</taxon>
        <taxon>Pseudomonadales</taxon>
        <taxon>Marinobacteraceae</taxon>
        <taxon>Marinobacter</taxon>
    </lineage>
</organism>
<dbReference type="HOGENOM" id="CLU_2356420_0_0_6"/>
<evidence type="ECO:0000313" key="3">
    <source>
        <dbReference type="EMBL" id="ABM21115.1"/>
    </source>
</evidence>
<feature type="chain" id="PRO_5002638555" evidence="2">
    <location>
        <begin position="24"/>
        <end position="96"/>
    </location>
</feature>
<keyword evidence="2" id="KW-0732">Signal</keyword>
<dbReference type="OrthoDB" id="10009583at2"/>
<feature type="signal peptide" evidence="2">
    <location>
        <begin position="1"/>
        <end position="23"/>
    </location>
</feature>
<evidence type="ECO:0000313" key="4">
    <source>
        <dbReference type="Proteomes" id="UP000000998"/>
    </source>
</evidence>
<proteinExistence type="predicted"/>
<name>A1U7Z6_MARN8</name>
<dbReference type="EMBL" id="CP000515">
    <property type="protein sequence ID" value="ABM21115.1"/>
    <property type="molecule type" value="Genomic_DNA"/>
</dbReference>
<sequence length="96" mass="10365" precursor="true">MMQKYLYSALFALATTSPSLLMAAPAWPTVEVVQPKKIEVTAGCRNPAAEAWESQQQDGLMASTLSADEFGDAKQHPVEGNLNTDAELPAYLKGDH</sequence>
<dbReference type="RefSeq" id="WP_011783238.1">
    <property type="nucleotide sequence ID" value="NC_008738.1"/>
</dbReference>
<dbReference type="Proteomes" id="UP000000998">
    <property type="component" value="Plasmid pMAQU01"/>
</dbReference>
<geneLocation type="plasmid" evidence="3 4">
    <name>pMAQU01</name>
</geneLocation>
<evidence type="ECO:0000256" key="2">
    <source>
        <dbReference type="SAM" id="SignalP"/>
    </source>
</evidence>
<protein>
    <submittedName>
        <fullName evidence="3">Uncharacterized protein</fullName>
    </submittedName>
</protein>